<feature type="region of interest" description="Disordered" evidence="1">
    <location>
        <begin position="120"/>
        <end position="146"/>
    </location>
</feature>
<comment type="caution">
    <text evidence="3">The sequence shown here is derived from an EMBL/GenBank/DDBJ whole genome shotgun (WGS) entry which is preliminary data.</text>
</comment>
<feature type="compositionally biased region" description="Low complexity" evidence="1">
    <location>
        <begin position="120"/>
        <end position="129"/>
    </location>
</feature>
<keyword evidence="4" id="KW-1185">Reference proteome</keyword>
<proteinExistence type="predicted"/>
<reference evidence="3 4" key="1">
    <citation type="submission" date="2019-08" db="EMBL/GenBank/DDBJ databases">
        <title>Pelomicrobium methylotrophicum gen. nov., sp. nov. a moderately thermophilic, facultatively anaerobic, lithoautotrophic and methylotrophic bacterium isolated from a terrestrial mud volcano.</title>
        <authorList>
            <person name="Slobodkina G.B."/>
            <person name="Merkel A.Y."/>
            <person name="Slobodkin A.I."/>
        </authorList>
    </citation>
    <scope>NUCLEOTIDE SEQUENCE [LARGE SCALE GENOMIC DNA]</scope>
    <source>
        <strain evidence="3 4">SM250</strain>
    </source>
</reference>
<dbReference type="InterPro" id="IPR036465">
    <property type="entry name" value="vWFA_dom_sf"/>
</dbReference>
<evidence type="ECO:0000259" key="2">
    <source>
        <dbReference type="SMART" id="SM00327"/>
    </source>
</evidence>
<dbReference type="Proteomes" id="UP000321201">
    <property type="component" value="Unassembled WGS sequence"/>
</dbReference>
<dbReference type="PANTHER" id="PTHR39338">
    <property type="entry name" value="BLL5662 PROTEIN-RELATED"/>
    <property type="match status" value="1"/>
</dbReference>
<dbReference type="InterPro" id="IPR008912">
    <property type="entry name" value="Uncharacterised_CoxE"/>
</dbReference>
<evidence type="ECO:0000256" key="1">
    <source>
        <dbReference type="SAM" id="MobiDB-lite"/>
    </source>
</evidence>
<dbReference type="SUPFAM" id="SSF53300">
    <property type="entry name" value="vWA-like"/>
    <property type="match status" value="1"/>
</dbReference>
<dbReference type="InterPro" id="IPR011195">
    <property type="entry name" value="UCP010256"/>
</dbReference>
<organism evidence="3 4">
    <name type="scientific">Pelomicrobium methylotrophicum</name>
    <dbReference type="NCBI Taxonomy" id="2602750"/>
    <lineage>
        <taxon>Bacteria</taxon>
        <taxon>Pseudomonadati</taxon>
        <taxon>Pseudomonadota</taxon>
        <taxon>Hydrogenophilia</taxon>
        <taxon>Hydrogenophilia incertae sedis</taxon>
        <taxon>Pelomicrobium</taxon>
    </lineage>
</organism>
<feature type="compositionally biased region" description="Polar residues" evidence="1">
    <location>
        <begin position="130"/>
        <end position="142"/>
    </location>
</feature>
<evidence type="ECO:0000313" key="3">
    <source>
        <dbReference type="EMBL" id="TXF10735.1"/>
    </source>
</evidence>
<dbReference type="InterPro" id="IPR002035">
    <property type="entry name" value="VWF_A"/>
</dbReference>
<dbReference type="EMBL" id="VPFL01000023">
    <property type="protein sequence ID" value="TXF10735.1"/>
    <property type="molecule type" value="Genomic_DNA"/>
</dbReference>
<accession>A0A5C7ER85</accession>
<dbReference type="Pfam" id="PF05762">
    <property type="entry name" value="VWA_CoxE"/>
    <property type="match status" value="1"/>
</dbReference>
<dbReference type="AlphaFoldDB" id="A0A5C7ER85"/>
<dbReference type="SMART" id="SM00327">
    <property type="entry name" value="VWA"/>
    <property type="match status" value="1"/>
</dbReference>
<dbReference type="OrthoDB" id="9790469at2"/>
<dbReference type="PANTHER" id="PTHR39338:SF6">
    <property type="entry name" value="BLL5662 PROTEIN"/>
    <property type="match status" value="1"/>
</dbReference>
<dbReference type="PIRSF" id="PIRSF010256">
    <property type="entry name" value="CoxE_vWa"/>
    <property type="match status" value="1"/>
</dbReference>
<sequence length="395" mass="44016">MPTDFDFPKSSGAMADEPLLARLVEFIRFLRRNGFRAEIGKAVDAAKVTELCGVTSERRLRQGLRCLLCARATDWKRFDELFDAYWHGACAKTTILLAGHSARSKPGLWRHSGAIPGTAQEAAETAETAVTSDEPQSSNSPDRASPWESLASRDFRHLQDPEQARALHTLAERLAKRLGRRLRRRWNCSKGRLISFRHTLRNSLRYGGIPFELAYRRHAPRPPRLVLLLDVSGSMNLYSLLFLRFARGLVEVLGKTRAFVFHTRLVPVTEALKESDPKRAEERLELLSAGWSGGTRIGEALDDFLRRHGAQALACRPVLIILSDGLDTGAPERLGDALAQLKRRVRRLVWLNPLLGRPGYQPCAGGMKAALPYVDVFAPAHNLASLLALEQAFAS</sequence>
<protein>
    <submittedName>
        <fullName evidence="3">VWA domain-containing protein</fullName>
    </submittedName>
</protein>
<name>A0A5C7ER85_9PROT</name>
<dbReference type="InParanoid" id="A0A5C7ER85"/>
<evidence type="ECO:0000313" key="4">
    <source>
        <dbReference type="Proteomes" id="UP000321201"/>
    </source>
</evidence>
<feature type="domain" description="VWFA" evidence="2">
    <location>
        <begin position="222"/>
        <end position="388"/>
    </location>
</feature>
<dbReference type="Gene3D" id="3.40.50.410">
    <property type="entry name" value="von Willebrand factor, type A domain"/>
    <property type="match status" value="1"/>
</dbReference>
<dbReference type="CDD" id="cd00198">
    <property type="entry name" value="vWFA"/>
    <property type="match status" value="1"/>
</dbReference>
<gene>
    <name evidence="3" type="ORF">FR698_13970</name>
</gene>